<name>A0A1J1IXN2_9DIPT</name>
<keyword evidence="2" id="KW-1133">Transmembrane helix</keyword>
<evidence type="ECO:0000256" key="2">
    <source>
        <dbReference type="SAM" id="Phobius"/>
    </source>
</evidence>
<feature type="region of interest" description="Disordered" evidence="1">
    <location>
        <begin position="76"/>
        <end position="99"/>
    </location>
</feature>
<dbReference type="EMBL" id="CVRI01000059">
    <property type="protein sequence ID" value="CRL03313.1"/>
    <property type="molecule type" value="Genomic_DNA"/>
</dbReference>
<evidence type="ECO:0000313" key="3">
    <source>
        <dbReference type="EMBL" id="CRL03313.1"/>
    </source>
</evidence>
<keyword evidence="2" id="KW-0812">Transmembrane</keyword>
<evidence type="ECO:0000256" key="1">
    <source>
        <dbReference type="SAM" id="MobiDB-lite"/>
    </source>
</evidence>
<keyword evidence="4" id="KW-1185">Reference proteome</keyword>
<accession>A0A1J1IXN2</accession>
<protein>
    <submittedName>
        <fullName evidence="3">CLUMA_CG016312, isoform A</fullName>
    </submittedName>
</protein>
<sequence>MSFYFWFFFFLVPLFLVIILFGANRRRQRLNGRVIQPIANPVVYTVPTAVYVQPVHNNFPNTRHVAPSTLMVEQRLNQHYHNQQQPPPPYNTSNPTQRY</sequence>
<proteinExistence type="predicted"/>
<evidence type="ECO:0000313" key="4">
    <source>
        <dbReference type="Proteomes" id="UP000183832"/>
    </source>
</evidence>
<dbReference type="Proteomes" id="UP000183832">
    <property type="component" value="Unassembled WGS sequence"/>
</dbReference>
<keyword evidence="2" id="KW-0472">Membrane</keyword>
<organism evidence="3 4">
    <name type="scientific">Clunio marinus</name>
    <dbReference type="NCBI Taxonomy" id="568069"/>
    <lineage>
        <taxon>Eukaryota</taxon>
        <taxon>Metazoa</taxon>
        <taxon>Ecdysozoa</taxon>
        <taxon>Arthropoda</taxon>
        <taxon>Hexapoda</taxon>
        <taxon>Insecta</taxon>
        <taxon>Pterygota</taxon>
        <taxon>Neoptera</taxon>
        <taxon>Endopterygota</taxon>
        <taxon>Diptera</taxon>
        <taxon>Nematocera</taxon>
        <taxon>Chironomoidea</taxon>
        <taxon>Chironomidae</taxon>
        <taxon>Clunio</taxon>
    </lineage>
</organism>
<dbReference type="AlphaFoldDB" id="A0A1J1IXN2"/>
<reference evidence="3 4" key="1">
    <citation type="submission" date="2015-04" db="EMBL/GenBank/DDBJ databases">
        <authorList>
            <person name="Syromyatnikov M.Y."/>
            <person name="Popov V.N."/>
        </authorList>
    </citation>
    <scope>NUCLEOTIDE SEQUENCE [LARGE SCALE GENOMIC DNA]</scope>
</reference>
<feature type="transmembrane region" description="Helical" evidence="2">
    <location>
        <begin position="6"/>
        <end position="23"/>
    </location>
</feature>
<gene>
    <name evidence="3" type="ORF">CLUMA_CG016312</name>
</gene>